<dbReference type="Gene3D" id="2.40.128.130">
    <property type="entry name" value="Autotransporter beta-domain"/>
    <property type="match status" value="1"/>
</dbReference>
<dbReference type="SUPFAM" id="SSF103515">
    <property type="entry name" value="Autotransporter"/>
    <property type="match status" value="1"/>
</dbReference>
<dbReference type="Proteomes" id="UP000563601">
    <property type="component" value="Unassembled WGS sequence"/>
</dbReference>
<sequence length="1693" mass="173319">MAANNKGFPSNPSQLTSAVRKALFTSATVTAIAVGAPGYNAYAQQVGACDPISTEFSSGTVQCSGIFDETINYQVKDYTAVSGEVTAGDITVVVAEGSTATGIEVSAAPADGETVAGGSVTIENHGDLTQGAGAELTIPEENIISFGDEYGLRRSGEGNYSGYTYTGSVALDADGNPVGDANTFAEGVVPGDLATYLGVDQSVLEGKPLQDNGGPIEDLTVVIADRGELQFDDIAAISAETDAGSIDIVNTGAINMGSGLKVEYHTRYSITDVKPNPIDVDTDGDGVNDLRLYADAKQVFLPNESRGGTRYRFETSASVVGIDALSVDGDIRVENAGAINAGDIAYGVRSHTDSGDITINNTGDINVGADSAGIAASTAANAELAMQYGYNVDNGVSYRPTSGAPGTSKYKAPAYYHNSTDYVGKIYNADGGDSIIKIANAGDITVGAGSIGISAENPSGDEIIISNSGDITVGSGEGGAGISADSRAGFTTQYTVTYAQTPGCGGFFGPVCEPLPYETYVAPGEGVEAGDAWYSTDLNGDGIDTPTKHYYNTTVKEGRGYVADMGDITIVNSGTIDISAATDAAGIYAATMGRTAIENSGQILVGDDGAGISTIGAGETLVLNSGDIQLQGTGSQGISASAYVYHRLLGNESLANEQIYGGFSNEDVNAAYAGFGGSVTVYNSGTISSDTVVTDVVPYNEAGAFLDNPNSLRNTGISVMATGSNLKGTDIGFAMYGQESIDAWNASGDASLSFREEIEFFDTTVVNNGDIDLGDLSEGIRVGATYGDVTVINSGSVSVGNGFIGEAAGSYAPFRAYSRAIAADAGGDNWSNNTVINTGEGVVVAGDIAKGLVAEAQHGDAIVLNDGSVTVGSGATIKAGDTRDTDWSVLSTGISATTLLGVDSYAAAINNGSVTSGDKSFGMLVSNSTGPGLFTTAFDHNYTALALNAGVITSGDNSAGIAISGASNFAQNTGDITIGSGQLYSGTYTNDSAGMMNLGGIQANLYSVLVNDGSITTGDMTSGIDASGFALSVAAQGQNGEIVTGDDTYGMRSIGYIQGITQNAGSIQTGDNSTGMRTYAINAQSINTGDIEVGDDSTAISVVGAATYVINNGDIRTGDNSTGINVYSVGVPAVVVNRGNITTGTGGVALNVIGADYLDVETGQVTPNLIFNSGNITGSIITGDSDDLLRNGFRYDNNGYIAGVGKITLNDATIDMGAGRNTFINEAGDIVFSGDSSIELGDQGSMVNYSGGANYVTISSMDDQVGDSLTINGDVTFANIQSAGSLFLVDVSSTASDSITINGDLNAVDIVNQAGDTQTTGLRVAMNVTDQGKGAHTTDAILTVNGNQDVENVSLAGLGGDFADTILSAEMQQDGSGNWVIAYTAGLSDLGTAASSVSHLAESFWMRSASAFFDGERAGNIGESSRTQGLQAWSTMFHTDSDMASRGDVAGQDLAYTQLLSNQMAGATYNTKLGGSWLSISPMVGKGTADGSQLAQQSSAALDTETLAVNATFSLNNFYASAMMQQVDFDARVRASNSAGSTSGTAKGFSLEGGWTYLLESGIAMTSFAQWDDVKVQMDGFTSSDGNYDYAYDLGNSKRARAGMSLRKSFKLAEGFASPYATFSATNTNNANNHDLYSNGVRFGSDVAGTSYGIDFGVDGKYKLWTIKSGLGVHSGDTDKNGLSGHFAISRSL</sequence>
<dbReference type="PROSITE" id="PS51208">
    <property type="entry name" value="AUTOTRANSPORTER"/>
    <property type="match status" value="1"/>
</dbReference>
<evidence type="ECO:0000313" key="4">
    <source>
        <dbReference type="Proteomes" id="UP000464675"/>
    </source>
</evidence>
<organism evidence="2 5">
    <name type="scientific">Microbulbifer hydrolyticus</name>
    <dbReference type="NCBI Taxonomy" id="48074"/>
    <lineage>
        <taxon>Bacteria</taxon>
        <taxon>Pseudomonadati</taxon>
        <taxon>Pseudomonadota</taxon>
        <taxon>Gammaproteobacteria</taxon>
        <taxon>Cellvibrionales</taxon>
        <taxon>Microbulbiferaceae</taxon>
        <taxon>Microbulbifer</taxon>
    </lineage>
</organism>
<name>A0A6P1T455_9GAMM</name>
<reference evidence="3 4" key="1">
    <citation type="submission" date="2020-01" db="EMBL/GenBank/DDBJ databases">
        <title>The possibility of degradation of plastic by Microbulbifer hydrolyticus IRE-31.</title>
        <authorList>
            <person name="Liu L."/>
        </authorList>
    </citation>
    <scope>NUCLEOTIDE SEQUENCE [LARGE SCALE GENOMIC DNA]</scope>
    <source>
        <strain evidence="3 4">IRE-31</strain>
    </source>
</reference>
<evidence type="ECO:0000313" key="3">
    <source>
        <dbReference type="EMBL" id="QHQ37684.1"/>
    </source>
</evidence>
<dbReference type="RefSeq" id="WP_161857022.1">
    <property type="nucleotide sequence ID" value="NZ_CP047491.1"/>
</dbReference>
<evidence type="ECO:0000259" key="1">
    <source>
        <dbReference type="PROSITE" id="PS51208"/>
    </source>
</evidence>
<evidence type="ECO:0000313" key="5">
    <source>
        <dbReference type="Proteomes" id="UP000563601"/>
    </source>
</evidence>
<accession>A0A6P1T455</accession>
<dbReference type="EMBL" id="JACHHR010000002">
    <property type="protein sequence ID" value="MBB5211576.1"/>
    <property type="molecule type" value="Genomic_DNA"/>
</dbReference>
<evidence type="ECO:0000313" key="2">
    <source>
        <dbReference type="EMBL" id="MBB5211576.1"/>
    </source>
</evidence>
<dbReference type="OrthoDB" id="5710060at2"/>
<dbReference type="EMBL" id="CP047491">
    <property type="protein sequence ID" value="QHQ37684.1"/>
    <property type="molecule type" value="Genomic_DNA"/>
</dbReference>
<proteinExistence type="predicted"/>
<keyword evidence="4" id="KW-1185">Reference proteome</keyword>
<protein>
    <recommendedName>
        <fullName evidence="1">Autotransporter domain-containing protein</fullName>
    </recommendedName>
</protein>
<dbReference type="InterPro" id="IPR036709">
    <property type="entry name" value="Autotransporte_beta_dom_sf"/>
</dbReference>
<reference evidence="2 5" key="2">
    <citation type="submission" date="2020-08" db="EMBL/GenBank/DDBJ databases">
        <title>Genomic Encyclopedia of Type Strains, Phase IV (KMG-IV): sequencing the most valuable type-strain genomes for metagenomic binning, comparative biology and taxonomic classification.</title>
        <authorList>
            <person name="Goeker M."/>
        </authorList>
    </citation>
    <scope>NUCLEOTIDE SEQUENCE [LARGE SCALE GENOMIC DNA]</scope>
    <source>
        <strain evidence="2 5">DSM 11525</strain>
    </source>
</reference>
<dbReference type="Proteomes" id="UP000464675">
    <property type="component" value="Chromosome"/>
</dbReference>
<dbReference type="InterPro" id="IPR005546">
    <property type="entry name" value="Autotransporte_beta"/>
</dbReference>
<gene>
    <name evidence="3" type="ORF">GTQ55_00920</name>
    <name evidence="2" type="ORF">HNQ53_001794</name>
</gene>
<feature type="domain" description="Autotransporter" evidence="1">
    <location>
        <begin position="1397"/>
        <end position="1693"/>
    </location>
</feature>